<evidence type="ECO:0000313" key="3">
    <source>
        <dbReference type="EMBL" id="REF30624.1"/>
    </source>
</evidence>
<gene>
    <name evidence="3" type="ORF">DFJ65_1639</name>
</gene>
<comment type="caution">
    <text evidence="3">The sequence shown here is derived from an EMBL/GenBank/DDBJ whole genome shotgun (WGS) entry which is preliminary data.</text>
</comment>
<evidence type="ECO:0000256" key="1">
    <source>
        <dbReference type="ARBA" id="ARBA00022801"/>
    </source>
</evidence>
<dbReference type="EMBL" id="QTUA01000001">
    <property type="protein sequence ID" value="REF30624.1"/>
    <property type="molecule type" value="Genomic_DNA"/>
</dbReference>
<dbReference type="PROSITE" id="PS51462">
    <property type="entry name" value="NUDIX"/>
    <property type="match status" value="1"/>
</dbReference>
<dbReference type="GO" id="GO:0016787">
    <property type="term" value="F:hydrolase activity"/>
    <property type="evidence" value="ECO:0007669"/>
    <property type="project" value="UniProtKB-KW"/>
</dbReference>
<dbReference type="Gene3D" id="3.90.79.10">
    <property type="entry name" value="Nucleoside Triphosphate Pyrophosphohydrolase"/>
    <property type="match status" value="1"/>
</dbReference>
<evidence type="ECO:0000313" key="4">
    <source>
        <dbReference type="Proteomes" id="UP000256253"/>
    </source>
</evidence>
<dbReference type="PANTHER" id="PTHR43861">
    <property type="entry name" value="TRANS-ACONITATE 2-METHYLTRANSFERASE-RELATED"/>
    <property type="match status" value="1"/>
</dbReference>
<dbReference type="Pfam" id="PF00293">
    <property type="entry name" value="NUDIX"/>
    <property type="match status" value="1"/>
</dbReference>
<dbReference type="InterPro" id="IPR015797">
    <property type="entry name" value="NUDIX_hydrolase-like_dom_sf"/>
</dbReference>
<dbReference type="AlphaFoldDB" id="A0A3D9UXC1"/>
<dbReference type="InterPro" id="IPR020084">
    <property type="entry name" value="NUDIX_hydrolase_CS"/>
</dbReference>
<keyword evidence="1" id="KW-0378">Hydrolase</keyword>
<dbReference type="Proteomes" id="UP000256253">
    <property type="component" value="Unassembled WGS sequence"/>
</dbReference>
<proteinExistence type="predicted"/>
<accession>A0A3D9UXC1</accession>
<keyword evidence="4" id="KW-1185">Reference proteome</keyword>
<feature type="domain" description="Nudix hydrolase" evidence="2">
    <location>
        <begin position="1"/>
        <end position="142"/>
    </location>
</feature>
<sequence>MSVIKVKAMVIAPNDAFTAHAVSLLPPTAENPGGYHRLIGGSVEFGETHREAVEREVREELGADLIDAVLLGTVENIFEINGETGHEIVFVYSGRLDPQPPADGAQLTEADGAVYPVVWRSFDDVSEQLPLFPDVVSLVHRLPRPGVDRGEQKQSTVAAYDSDVAGYSGGTRQLPEHVRRVAELFARDLGPDARVLEIGSASGRDAAFLESLGGRVDRTDITPGFVDALRAAGHDARVVDPLTDDLGHGYDGVWANAVLLHLNRPEMAVVLHRLRSAVRPGGRLYCSVKEGDGDGWSRHGNVVGARHFTFWREPHLREVLSAAGWKVESIETRPGSKLDETWLFVVATR</sequence>
<organism evidence="3 4">
    <name type="scientific">Calidifontibacter indicus</name>
    <dbReference type="NCBI Taxonomy" id="419650"/>
    <lineage>
        <taxon>Bacteria</taxon>
        <taxon>Bacillati</taxon>
        <taxon>Actinomycetota</taxon>
        <taxon>Actinomycetes</taxon>
        <taxon>Micrococcales</taxon>
        <taxon>Dermacoccaceae</taxon>
        <taxon>Calidifontibacter</taxon>
    </lineage>
</organism>
<dbReference type="InterPro" id="IPR029063">
    <property type="entry name" value="SAM-dependent_MTases_sf"/>
</dbReference>
<dbReference type="PANTHER" id="PTHR43861:SF1">
    <property type="entry name" value="TRANS-ACONITATE 2-METHYLTRANSFERASE"/>
    <property type="match status" value="1"/>
</dbReference>
<dbReference type="Pfam" id="PF13489">
    <property type="entry name" value="Methyltransf_23"/>
    <property type="match status" value="1"/>
</dbReference>
<dbReference type="RefSeq" id="WP_170144034.1">
    <property type="nucleotide sequence ID" value="NZ_QTUA01000001.1"/>
</dbReference>
<dbReference type="SUPFAM" id="SSF55811">
    <property type="entry name" value="Nudix"/>
    <property type="match status" value="1"/>
</dbReference>
<dbReference type="CDD" id="cd02440">
    <property type="entry name" value="AdoMet_MTases"/>
    <property type="match status" value="1"/>
</dbReference>
<protein>
    <submittedName>
        <fullName evidence="3">NUDIX domain-containing protein</fullName>
    </submittedName>
</protein>
<dbReference type="PROSITE" id="PS00893">
    <property type="entry name" value="NUDIX_BOX"/>
    <property type="match status" value="1"/>
</dbReference>
<evidence type="ECO:0000259" key="2">
    <source>
        <dbReference type="PROSITE" id="PS51462"/>
    </source>
</evidence>
<reference evidence="3 4" key="1">
    <citation type="submission" date="2018-08" db="EMBL/GenBank/DDBJ databases">
        <title>Sequencing the genomes of 1000 actinobacteria strains.</title>
        <authorList>
            <person name="Klenk H.-P."/>
        </authorList>
    </citation>
    <scope>NUCLEOTIDE SEQUENCE [LARGE SCALE GENOMIC DNA]</scope>
    <source>
        <strain evidence="3 4">DSM 22967</strain>
    </source>
</reference>
<dbReference type="SUPFAM" id="SSF53335">
    <property type="entry name" value="S-adenosyl-L-methionine-dependent methyltransferases"/>
    <property type="match status" value="1"/>
</dbReference>
<dbReference type="InterPro" id="IPR000086">
    <property type="entry name" value="NUDIX_hydrolase_dom"/>
</dbReference>
<dbReference type="Gene3D" id="3.40.50.150">
    <property type="entry name" value="Vaccinia Virus protein VP39"/>
    <property type="match status" value="1"/>
</dbReference>
<name>A0A3D9UXC1_9MICO</name>